<organism evidence="2 3">
    <name type="scientific">Corynebacterium deserti GIMN1.010</name>
    <dbReference type="NCBI Taxonomy" id="931089"/>
    <lineage>
        <taxon>Bacteria</taxon>
        <taxon>Bacillati</taxon>
        <taxon>Actinomycetota</taxon>
        <taxon>Actinomycetes</taxon>
        <taxon>Mycobacteriales</taxon>
        <taxon>Corynebacteriaceae</taxon>
        <taxon>Corynebacterium</taxon>
    </lineage>
</organism>
<dbReference type="PROSITE" id="PS51186">
    <property type="entry name" value="GNAT"/>
    <property type="match status" value="1"/>
</dbReference>
<keyword evidence="3" id="KW-1185">Reference proteome</keyword>
<dbReference type="GO" id="GO:0016747">
    <property type="term" value="F:acyltransferase activity, transferring groups other than amino-acyl groups"/>
    <property type="evidence" value="ECO:0007669"/>
    <property type="project" value="InterPro"/>
</dbReference>
<dbReference type="EMBL" id="CP009220">
    <property type="protein sequence ID" value="ALC05881.1"/>
    <property type="molecule type" value="Genomic_DNA"/>
</dbReference>
<dbReference type="Gene3D" id="3.40.630.30">
    <property type="match status" value="1"/>
</dbReference>
<sequence length="203" mass="22243">MSLTIVPATPAHFPAIIDVLVEAFVHDPGFARLIPQPDPQAKKLRALFDLQIHKQYAAFGNIDIAMDEEGSLVGVSLWDRPDGNHSLKDQVKLLPHLVHIFGVKTAHLVAAELHSARFHPKFPHWYLYVIATKESARGTGVGTELLGSGIARAGDEAIYLEATSTRAAQLYHRLGFVSLGYIPSNAEGPQELAMWRPPTLPTT</sequence>
<dbReference type="PATRIC" id="fig|931089.4.peg.1484"/>
<dbReference type="InterPro" id="IPR000182">
    <property type="entry name" value="GNAT_dom"/>
</dbReference>
<evidence type="ECO:0000259" key="1">
    <source>
        <dbReference type="PROSITE" id="PS51186"/>
    </source>
</evidence>
<dbReference type="RefSeq" id="WP_053544892.1">
    <property type="nucleotide sequence ID" value="NZ_CP009220.1"/>
</dbReference>
<gene>
    <name evidence="2" type="ORF">CDES_07350</name>
</gene>
<dbReference type="InterPro" id="IPR016181">
    <property type="entry name" value="Acyl_CoA_acyltransferase"/>
</dbReference>
<dbReference type="Pfam" id="PF00583">
    <property type="entry name" value="Acetyltransf_1"/>
    <property type="match status" value="1"/>
</dbReference>
<dbReference type="PANTHER" id="PTHR42791">
    <property type="entry name" value="GNAT FAMILY ACETYLTRANSFERASE"/>
    <property type="match status" value="1"/>
</dbReference>
<evidence type="ECO:0000313" key="2">
    <source>
        <dbReference type="EMBL" id="ALC05881.1"/>
    </source>
</evidence>
<proteinExistence type="predicted"/>
<accession>A0A0M5IP97</accession>
<dbReference type="SUPFAM" id="SSF55729">
    <property type="entry name" value="Acyl-CoA N-acyltransferases (Nat)"/>
    <property type="match status" value="1"/>
</dbReference>
<reference evidence="2 3" key="1">
    <citation type="submission" date="2014-08" db="EMBL/GenBank/DDBJ databases">
        <title>Complete genome sequence of Corynebacterium deserti GIMN1.010 (=DSM 45689), isolated from desert sand in western China.</title>
        <authorList>
            <person name="Ruckert C."/>
            <person name="Albersmeier A."/>
            <person name="Kalinowski J."/>
        </authorList>
    </citation>
    <scope>NUCLEOTIDE SEQUENCE [LARGE SCALE GENOMIC DNA]</scope>
    <source>
        <strain evidence="2 3">GIMN1.010</strain>
    </source>
</reference>
<name>A0A0M5IP97_9CORY</name>
<dbReference type="CDD" id="cd04301">
    <property type="entry name" value="NAT_SF"/>
    <property type="match status" value="1"/>
</dbReference>
<dbReference type="KEGG" id="cdx:CDES_07350"/>
<dbReference type="OrthoDB" id="7057833at2"/>
<dbReference type="AlphaFoldDB" id="A0A0M5IP97"/>
<dbReference type="PANTHER" id="PTHR42791:SF1">
    <property type="entry name" value="N-ACETYLTRANSFERASE DOMAIN-CONTAINING PROTEIN"/>
    <property type="match status" value="1"/>
</dbReference>
<dbReference type="STRING" id="931089.CDES_07350"/>
<dbReference type="InterPro" id="IPR052523">
    <property type="entry name" value="Trichothecene_AcTrans"/>
</dbReference>
<feature type="domain" description="N-acetyltransferase" evidence="1">
    <location>
        <begin position="3"/>
        <end position="199"/>
    </location>
</feature>
<dbReference type="Proteomes" id="UP000068067">
    <property type="component" value="Chromosome"/>
</dbReference>
<protein>
    <recommendedName>
        <fullName evidence="1">N-acetyltransferase domain-containing protein</fullName>
    </recommendedName>
</protein>
<evidence type="ECO:0000313" key="3">
    <source>
        <dbReference type="Proteomes" id="UP000068067"/>
    </source>
</evidence>